<proteinExistence type="predicted"/>
<dbReference type="Pfam" id="PF05368">
    <property type="entry name" value="NmrA"/>
    <property type="match status" value="1"/>
</dbReference>
<feature type="domain" description="NmrA-like" evidence="1">
    <location>
        <begin position="4"/>
        <end position="248"/>
    </location>
</feature>
<evidence type="ECO:0000259" key="1">
    <source>
        <dbReference type="Pfam" id="PF05368"/>
    </source>
</evidence>
<organism evidence="2 3">
    <name type="scientific">Amycolatopsis melonis</name>
    <dbReference type="NCBI Taxonomy" id="3156488"/>
    <lineage>
        <taxon>Bacteria</taxon>
        <taxon>Bacillati</taxon>
        <taxon>Actinomycetota</taxon>
        <taxon>Actinomycetes</taxon>
        <taxon>Pseudonocardiales</taxon>
        <taxon>Pseudonocardiaceae</taxon>
        <taxon>Amycolatopsis</taxon>
    </lineage>
</organism>
<dbReference type="RefSeq" id="WP_348947799.1">
    <property type="nucleotide sequence ID" value="NZ_JBDZYD010000002.1"/>
</dbReference>
<dbReference type="InterPro" id="IPR008030">
    <property type="entry name" value="NmrA-like"/>
</dbReference>
<protein>
    <submittedName>
        <fullName evidence="2">NmrA family NAD(P)-binding protein</fullName>
    </submittedName>
</protein>
<dbReference type="InterPro" id="IPR051604">
    <property type="entry name" value="Ergot_Alk_Oxidoreductase"/>
</dbReference>
<dbReference type="EMBL" id="JBDZYD010000002">
    <property type="protein sequence ID" value="MEQ0558446.1"/>
    <property type="molecule type" value="Genomic_DNA"/>
</dbReference>
<name>A0ABV0L817_9PSEU</name>
<dbReference type="InterPro" id="IPR036291">
    <property type="entry name" value="NAD(P)-bd_dom_sf"/>
</dbReference>
<dbReference type="Gene3D" id="3.40.50.720">
    <property type="entry name" value="NAD(P)-binding Rossmann-like Domain"/>
    <property type="match status" value="1"/>
</dbReference>
<sequence length="281" mass="29113">MTYVIHGATGAQGAPVVSALAAAGKPVIALTRNADADVPGARVMTVGYSSEEGLTHAYAGADGVFIHLPLGTEEDRRTYARSIVAAVHAARPGRVVFSTSGYAIEDGDESAVSTLIGGLADSGVPYAVIAPELFFENLLLPHVVDGVRERGVLGYPLPAAFSVSWASHLDIADVAVTLFERPDVSGVVGVGQYPAITGAELAKAFGRRLGREVTYQAAAPEEYFGALAPMIGEGTAAGLAANYRAMAKLPGRVIAPERSAQKLLGVTPRTAGEWLADMGLR</sequence>
<dbReference type="Gene3D" id="3.90.25.10">
    <property type="entry name" value="UDP-galactose 4-epimerase, domain 1"/>
    <property type="match status" value="1"/>
</dbReference>
<evidence type="ECO:0000313" key="3">
    <source>
        <dbReference type="Proteomes" id="UP001440984"/>
    </source>
</evidence>
<comment type="caution">
    <text evidence="2">The sequence shown here is derived from an EMBL/GenBank/DDBJ whole genome shotgun (WGS) entry which is preliminary data.</text>
</comment>
<keyword evidence="3" id="KW-1185">Reference proteome</keyword>
<dbReference type="SUPFAM" id="SSF51735">
    <property type="entry name" value="NAD(P)-binding Rossmann-fold domains"/>
    <property type="match status" value="1"/>
</dbReference>
<dbReference type="Proteomes" id="UP001440984">
    <property type="component" value="Unassembled WGS sequence"/>
</dbReference>
<dbReference type="PANTHER" id="PTHR43162">
    <property type="match status" value="1"/>
</dbReference>
<dbReference type="PANTHER" id="PTHR43162:SF1">
    <property type="entry name" value="PRESTALK A DIFFERENTIATION PROTEIN A"/>
    <property type="match status" value="1"/>
</dbReference>
<accession>A0ABV0L817</accession>
<evidence type="ECO:0000313" key="2">
    <source>
        <dbReference type="EMBL" id="MEQ0558446.1"/>
    </source>
</evidence>
<gene>
    <name evidence="2" type="ORF">ABJI51_05150</name>
</gene>
<reference evidence="2 3" key="1">
    <citation type="submission" date="2024-05" db="EMBL/GenBank/DDBJ databases">
        <authorList>
            <person name="Zhao H."/>
            <person name="Xu Y."/>
            <person name="Lin S."/>
            <person name="Spain J.C."/>
            <person name="Zhou N.-Y."/>
        </authorList>
    </citation>
    <scope>NUCLEOTIDE SEQUENCE [LARGE SCALE GENOMIC DNA]</scope>
    <source>
        <strain evidence="2 3">NEAU-NG30</strain>
    </source>
</reference>